<evidence type="ECO:0000313" key="10">
    <source>
        <dbReference type="EMBL" id="EXV03863.1"/>
    </source>
</evidence>
<dbReference type="PANTHER" id="PTHR24305">
    <property type="entry name" value="CYTOCHROME P450"/>
    <property type="match status" value="1"/>
</dbReference>
<dbReference type="AlphaFoldDB" id="A0A0A1V2Q6"/>
<dbReference type="PANTHER" id="PTHR24305:SF157">
    <property type="entry name" value="N-ACETYLTRYPTOPHAN 6-HYDROXYLASE IVOC-RELATED"/>
    <property type="match status" value="1"/>
</dbReference>
<dbReference type="GO" id="GO:0016705">
    <property type="term" value="F:oxidoreductase activity, acting on paired donors, with incorporation or reduction of molecular oxygen"/>
    <property type="evidence" value="ECO:0007669"/>
    <property type="project" value="InterPro"/>
</dbReference>
<dbReference type="GO" id="GO:0020037">
    <property type="term" value="F:heme binding"/>
    <property type="evidence" value="ECO:0007669"/>
    <property type="project" value="InterPro"/>
</dbReference>
<keyword evidence="6 8" id="KW-0408">Iron</keyword>
<keyword evidence="3 8" id="KW-0349">Heme</keyword>
<dbReference type="CDD" id="cd11062">
    <property type="entry name" value="CYP58-like"/>
    <property type="match status" value="1"/>
</dbReference>
<evidence type="ECO:0000256" key="5">
    <source>
        <dbReference type="ARBA" id="ARBA00023002"/>
    </source>
</evidence>
<evidence type="ECO:0000256" key="8">
    <source>
        <dbReference type="PIRSR" id="PIRSR602401-1"/>
    </source>
</evidence>
<evidence type="ECO:0000256" key="4">
    <source>
        <dbReference type="ARBA" id="ARBA00022723"/>
    </source>
</evidence>
<evidence type="ECO:0000256" key="3">
    <source>
        <dbReference type="ARBA" id="ARBA00022617"/>
    </source>
</evidence>
<dbReference type="Gene3D" id="1.10.630.10">
    <property type="entry name" value="Cytochrome P450"/>
    <property type="match status" value="1"/>
</dbReference>
<evidence type="ECO:0000256" key="2">
    <source>
        <dbReference type="ARBA" id="ARBA00010617"/>
    </source>
</evidence>
<keyword evidence="9" id="KW-1133">Transmembrane helix</keyword>
<protein>
    <submittedName>
        <fullName evidence="10">Cytochrome P450</fullName>
    </submittedName>
</protein>
<dbReference type="Proteomes" id="UP000030151">
    <property type="component" value="Unassembled WGS sequence"/>
</dbReference>
<dbReference type="InterPro" id="IPR050121">
    <property type="entry name" value="Cytochrome_P450_monoxygenase"/>
</dbReference>
<dbReference type="eggNOG" id="KOG0158">
    <property type="taxonomic scope" value="Eukaryota"/>
</dbReference>
<dbReference type="PRINTS" id="PR00385">
    <property type="entry name" value="P450"/>
</dbReference>
<dbReference type="PRINTS" id="PR00463">
    <property type="entry name" value="EP450I"/>
</dbReference>
<gene>
    <name evidence="10" type="ORF">X797_001532</name>
</gene>
<comment type="similarity">
    <text evidence="2">Belongs to the cytochrome P450 family.</text>
</comment>
<comment type="caution">
    <text evidence="10">The sequence shown here is derived from an EMBL/GenBank/DDBJ whole genome shotgun (WGS) entry which is preliminary data.</text>
</comment>
<evidence type="ECO:0000256" key="9">
    <source>
        <dbReference type="SAM" id="Phobius"/>
    </source>
</evidence>
<dbReference type="GO" id="GO:0005506">
    <property type="term" value="F:iron ion binding"/>
    <property type="evidence" value="ECO:0007669"/>
    <property type="project" value="InterPro"/>
</dbReference>
<dbReference type="GO" id="GO:0004497">
    <property type="term" value="F:monooxygenase activity"/>
    <property type="evidence" value="ECO:0007669"/>
    <property type="project" value="UniProtKB-KW"/>
</dbReference>
<dbReference type="Pfam" id="PF00067">
    <property type="entry name" value="p450"/>
    <property type="match status" value="1"/>
</dbReference>
<comment type="cofactor">
    <cofactor evidence="1 8">
        <name>heme</name>
        <dbReference type="ChEBI" id="CHEBI:30413"/>
    </cofactor>
</comment>
<keyword evidence="4 8" id="KW-0479">Metal-binding</keyword>
<keyword evidence="7" id="KW-0503">Monooxygenase</keyword>
<feature type="transmembrane region" description="Helical" evidence="9">
    <location>
        <begin position="15"/>
        <end position="37"/>
    </location>
</feature>
<dbReference type="InterPro" id="IPR002401">
    <property type="entry name" value="Cyt_P450_E_grp-I"/>
</dbReference>
<proteinExistence type="inferred from homology"/>
<evidence type="ECO:0000256" key="1">
    <source>
        <dbReference type="ARBA" id="ARBA00001971"/>
    </source>
</evidence>
<reference evidence="10 11" key="1">
    <citation type="submission" date="2014-02" db="EMBL/GenBank/DDBJ databases">
        <title>The genome sequence of the entomopathogenic fungus Metarhizium robertsii ARSEF 2575.</title>
        <authorList>
            <person name="Giuliano Garisto Donzelli B."/>
            <person name="Roe B.A."/>
            <person name="Macmil S.L."/>
            <person name="Krasnoff S.B."/>
            <person name="Gibson D.M."/>
        </authorList>
    </citation>
    <scope>NUCLEOTIDE SEQUENCE [LARGE SCALE GENOMIC DNA]</scope>
    <source>
        <strain evidence="10 11">ARSEF 2575</strain>
    </source>
</reference>
<accession>A0A0A1V2Q6</accession>
<dbReference type="InterPro" id="IPR001128">
    <property type="entry name" value="Cyt_P450"/>
</dbReference>
<keyword evidence="9" id="KW-0472">Membrane</keyword>
<keyword evidence="9" id="KW-0812">Transmembrane</keyword>
<dbReference type="EMBL" id="JELW01000002">
    <property type="protein sequence ID" value="EXV03863.1"/>
    <property type="molecule type" value="Genomic_DNA"/>
</dbReference>
<dbReference type="OrthoDB" id="3945418at2759"/>
<dbReference type="InterPro" id="IPR036396">
    <property type="entry name" value="Cyt_P450_sf"/>
</dbReference>
<sequence>MLGIFTSGQMELSSLLWAGLGITTCIYICTCLYNIYLHPLRHFPGPKLAVLGPFHEFWYDVIQDGQFLWEIGKMHDKYGPIVRINAHELHIRDSSYYSTIYAGGGRIVNKADSAVGPFAAVPSSLLATTDHHQHRARRNYLNPFFSKRAVVATEPLISERIAKLCQRLESAADTGATVPLDWAFSSLTADIITQRFYGEHFNYLDIPDYKNAVTEAILGLAHISNFTRFVPWLLPVMQMTPVCIIRAILPPFAEFLVVREEMRRKILASSETKDGVESGSVIMSALMDTKIPPAERDIDRLLDEGNVIVFAGTETTSRALSVGMFYLLDDQTHVHRIRKELSSVVFTPGRGYSSSDLELLPYLSGVVHESLRLSFGVVACLPRVAAHESLQYNGFTIPPGTPVSQSSYFVHTDPTIYPDPYSFNPDRWIQAAKDGFPLGKYLVNFTKGSRQCIGLQMAYTELYLTIATLVSTFDMELYDTTIDHVRIHYIRTVGYPSKYGDVLELLRGECRKILDNQDSHGAIEQEQQLRQKVGEAVTGLGM</sequence>
<keyword evidence="5" id="KW-0560">Oxidoreductase</keyword>
<evidence type="ECO:0000256" key="6">
    <source>
        <dbReference type="ARBA" id="ARBA00023004"/>
    </source>
</evidence>
<organism evidence="10 11">
    <name type="scientific">Metarhizium robertsii</name>
    <dbReference type="NCBI Taxonomy" id="568076"/>
    <lineage>
        <taxon>Eukaryota</taxon>
        <taxon>Fungi</taxon>
        <taxon>Dikarya</taxon>
        <taxon>Ascomycota</taxon>
        <taxon>Pezizomycotina</taxon>
        <taxon>Sordariomycetes</taxon>
        <taxon>Hypocreomycetidae</taxon>
        <taxon>Hypocreales</taxon>
        <taxon>Clavicipitaceae</taxon>
        <taxon>Metarhizium</taxon>
    </lineage>
</organism>
<evidence type="ECO:0000256" key="7">
    <source>
        <dbReference type="ARBA" id="ARBA00023033"/>
    </source>
</evidence>
<name>A0A0A1V2Q6_9HYPO</name>
<dbReference type="SUPFAM" id="SSF48264">
    <property type="entry name" value="Cytochrome P450"/>
    <property type="match status" value="1"/>
</dbReference>
<dbReference type="HOGENOM" id="CLU_001570_14_4_1"/>
<evidence type="ECO:0000313" key="11">
    <source>
        <dbReference type="Proteomes" id="UP000030151"/>
    </source>
</evidence>
<feature type="binding site" description="axial binding residue" evidence="8">
    <location>
        <position position="452"/>
    </location>
    <ligand>
        <name>heme</name>
        <dbReference type="ChEBI" id="CHEBI:30413"/>
    </ligand>
    <ligandPart>
        <name>Fe</name>
        <dbReference type="ChEBI" id="CHEBI:18248"/>
    </ligandPart>
</feature>